<reference evidence="10 11" key="2">
    <citation type="journal article" date="2013" name="PLoS ONE">
        <title>INDIGO - INtegrated Data Warehouse of MIcrobial GenOmes with Examples from the Red Sea Extremophiles.</title>
        <authorList>
            <person name="Alam I."/>
            <person name="Antunes A."/>
            <person name="Kamau A.A."/>
            <person name="Ba Alawi W."/>
            <person name="Kalkatawi M."/>
            <person name="Stingl U."/>
            <person name="Bajic V.B."/>
        </authorList>
    </citation>
    <scope>NUCLEOTIDE SEQUENCE [LARGE SCALE GENOMIC DNA]</scope>
    <source>
        <strain evidence="10 11">SARL4B</strain>
    </source>
</reference>
<keyword evidence="5 8" id="KW-1133">Transmembrane helix</keyword>
<keyword evidence="3 8" id="KW-0812">Transmembrane</keyword>
<keyword evidence="2" id="KW-1003">Cell membrane</keyword>
<evidence type="ECO:0000313" key="10">
    <source>
        <dbReference type="EMBL" id="ERJ05766.1"/>
    </source>
</evidence>
<evidence type="ECO:0000256" key="3">
    <source>
        <dbReference type="ARBA" id="ARBA00022692"/>
    </source>
</evidence>
<dbReference type="RefSeq" id="WP_008525882.1">
    <property type="nucleotide sequence ID" value="NC_021921.1"/>
</dbReference>
<evidence type="ECO:0000256" key="2">
    <source>
        <dbReference type="ARBA" id="ARBA00022475"/>
    </source>
</evidence>
<dbReference type="GeneID" id="31401344"/>
<gene>
    <name evidence="10" type="ORF">HLRTI_002154</name>
</gene>
<dbReference type="EMBL" id="AFNT02000025">
    <property type="protein sequence ID" value="ERJ05766.1"/>
    <property type="molecule type" value="Genomic_DNA"/>
</dbReference>
<evidence type="ECO:0000256" key="6">
    <source>
        <dbReference type="ARBA" id="ARBA00023118"/>
    </source>
</evidence>
<keyword evidence="4" id="KW-0547">Nucleotide-binding</keyword>
<evidence type="ECO:0000256" key="7">
    <source>
        <dbReference type="ARBA" id="ARBA00023136"/>
    </source>
</evidence>
<evidence type="ECO:0000256" key="4">
    <source>
        <dbReference type="ARBA" id="ARBA00022741"/>
    </source>
</evidence>
<protein>
    <recommendedName>
        <fullName evidence="9">Pycsar effector protein domain-containing protein</fullName>
    </recommendedName>
</protein>
<evidence type="ECO:0000256" key="8">
    <source>
        <dbReference type="SAM" id="Phobius"/>
    </source>
</evidence>
<dbReference type="InterPro" id="IPR043760">
    <property type="entry name" value="PycTM_dom"/>
</dbReference>
<dbReference type="OrthoDB" id="351172at2157"/>
<feature type="transmembrane region" description="Helical" evidence="8">
    <location>
        <begin position="74"/>
        <end position="98"/>
    </location>
</feature>
<reference evidence="10 11" key="1">
    <citation type="journal article" date="2011" name="J. Bacteriol.">
        <title>Genome sequence of Halorhabdus tiamatea, the first archaeon isolated from a deep-sea anoxic brine lake.</title>
        <authorList>
            <person name="Antunes A."/>
            <person name="Alam I."/>
            <person name="Bajic V.B."/>
            <person name="Stingl U."/>
        </authorList>
    </citation>
    <scope>NUCLEOTIDE SEQUENCE [LARGE SCALE GENOMIC DNA]</scope>
    <source>
        <strain evidence="10 11">SARL4B</strain>
    </source>
</reference>
<organism evidence="10 11">
    <name type="scientific">Halorhabdus tiamatea SARL4B</name>
    <dbReference type="NCBI Taxonomy" id="1033806"/>
    <lineage>
        <taxon>Archaea</taxon>
        <taxon>Methanobacteriati</taxon>
        <taxon>Methanobacteriota</taxon>
        <taxon>Stenosarchaea group</taxon>
        <taxon>Halobacteria</taxon>
        <taxon>Halobacteriales</taxon>
        <taxon>Haloarculaceae</taxon>
        <taxon>Halorhabdus</taxon>
    </lineage>
</organism>
<evidence type="ECO:0000313" key="11">
    <source>
        <dbReference type="Proteomes" id="UP000003861"/>
    </source>
</evidence>
<accession>U2E179</accession>
<comment type="subcellular location">
    <subcellularLocation>
        <location evidence="1">Cell membrane</location>
    </subcellularLocation>
</comment>
<dbReference type="AlphaFoldDB" id="U2E179"/>
<feature type="transmembrane region" description="Helical" evidence="8">
    <location>
        <begin position="179"/>
        <end position="199"/>
    </location>
</feature>
<keyword evidence="6" id="KW-0051">Antiviral defense</keyword>
<feature type="transmembrane region" description="Helical" evidence="8">
    <location>
        <begin position="43"/>
        <end position="62"/>
    </location>
</feature>
<evidence type="ECO:0000256" key="1">
    <source>
        <dbReference type="ARBA" id="ARBA00004236"/>
    </source>
</evidence>
<comment type="caution">
    <text evidence="10">The sequence shown here is derived from an EMBL/GenBank/DDBJ whole genome shotgun (WGS) entry which is preliminary data.</text>
</comment>
<evidence type="ECO:0000256" key="5">
    <source>
        <dbReference type="ARBA" id="ARBA00022989"/>
    </source>
</evidence>
<keyword evidence="7 8" id="KW-0472">Membrane</keyword>
<proteinExistence type="predicted"/>
<evidence type="ECO:0000259" key="9">
    <source>
        <dbReference type="Pfam" id="PF18967"/>
    </source>
</evidence>
<sequence>MTGNDSPENDGLEPHLHLAEKYDRMVESQLRALTNIDTNAWRAARLIGIILGILLTGFSIVAQGKGNDVTLSPAVIFFLTIGVVSLLVSLVFAAVSILNVKVGYGPGTHLSDGLTEGDVSRESYPGIVSKNLAKNIKKNNRVLSSKADKLRYTYNFLIVGLVSFSTSVGLLVTTPSRESALVIGIGSVLVMLGISYYILYKKYDNEAEKGDSDTQES</sequence>
<feature type="transmembrane region" description="Helical" evidence="8">
    <location>
        <begin position="152"/>
        <end position="173"/>
    </location>
</feature>
<dbReference type="Pfam" id="PF18967">
    <property type="entry name" value="PycTM"/>
    <property type="match status" value="1"/>
</dbReference>
<dbReference type="Proteomes" id="UP000003861">
    <property type="component" value="Unassembled WGS sequence"/>
</dbReference>
<feature type="domain" description="Pycsar effector protein" evidence="9">
    <location>
        <begin position="47"/>
        <end position="171"/>
    </location>
</feature>
<name>U2E179_9EURY</name>